<evidence type="ECO:0000256" key="5">
    <source>
        <dbReference type="ARBA" id="ARBA00022723"/>
    </source>
</evidence>
<dbReference type="Proteomes" id="UP000499080">
    <property type="component" value="Unassembled WGS sequence"/>
</dbReference>
<evidence type="ECO:0000313" key="9">
    <source>
        <dbReference type="EMBL" id="GBM46508.1"/>
    </source>
</evidence>
<evidence type="ECO:0000256" key="7">
    <source>
        <dbReference type="ARBA" id="ARBA00022801"/>
    </source>
</evidence>
<protein>
    <recommendedName>
        <fullName evidence="3">ribonuclease H</fullName>
        <ecNumber evidence="3">3.1.26.4</ecNumber>
    </recommendedName>
</protein>
<dbReference type="EC" id="3.1.26.4" evidence="3"/>
<evidence type="ECO:0000256" key="2">
    <source>
        <dbReference type="ARBA" id="ARBA00005300"/>
    </source>
</evidence>
<evidence type="ECO:0000259" key="8">
    <source>
        <dbReference type="PROSITE" id="PS50879"/>
    </source>
</evidence>
<dbReference type="AlphaFoldDB" id="A0A4Y2G1I0"/>
<keyword evidence="4" id="KW-0540">Nuclease</keyword>
<keyword evidence="6" id="KW-0255">Endonuclease</keyword>
<dbReference type="GO" id="GO:0046872">
    <property type="term" value="F:metal ion binding"/>
    <property type="evidence" value="ECO:0007669"/>
    <property type="project" value="UniProtKB-KW"/>
</dbReference>
<evidence type="ECO:0000256" key="4">
    <source>
        <dbReference type="ARBA" id="ARBA00022722"/>
    </source>
</evidence>
<dbReference type="PROSITE" id="PS50879">
    <property type="entry name" value="RNASE_H_1"/>
    <property type="match status" value="1"/>
</dbReference>
<feature type="domain" description="RNase H type-1" evidence="8">
    <location>
        <begin position="126"/>
        <end position="249"/>
    </location>
</feature>
<accession>A0A4Y2G1I0</accession>
<dbReference type="InterPro" id="IPR002156">
    <property type="entry name" value="RNaseH_domain"/>
</dbReference>
<proteinExistence type="inferred from homology"/>
<dbReference type="InterPro" id="IPR050092">
    <property type="entry name" value="RNase_H"/>
</dbReference>
<organism evidence="9 10">
    <name type="scientific">Araneus ventricosus</name>
    <name type="common">Orbweaver spider</name>
    <name type="synonym">Epeira ventricosa</name>
    <dbReference type="NCBI Taxonomy" id="182803"/>
    <lineage>
        <taxon>Eukaryota</taxon>
        <taxon>Metazoa</taxon>
        <taxon>Ecdysozoa</taxon>
        <taxon>Arthropoda</taxon>
        <taxon>Chelicerata</taxon>
        <taxon>Arachnida</taxon>
        <taxon>Araneae</taxon>
        <taxon>Araneomorphae</taxon>
        <taxon>Entelegynae</taxon>
        <taxon>Araneoidea</taxon>
        <taxon>Araneidae</taxon>
        <taxon>Araneus</taxon>
    </lineage>
</organism>
<dbReference type="InterPro" id="IPR012337">
    <property type="entry name" value="RNaseH-like_sf"/>
</dbReference>
<dbReference type="GO" id="GO:0043137">
    <property type="term" value="P:DNA replication, removal of RNA primer"/>
    <property type="evidence" value="ECO:0007669"/>
    <property type="project" value="TreeGrafter"/>
</dbReference>
<comment type="catalytic activity">
    <reaction evidence="1">
        <text>Endonucleolytic cleavage to 5'-phosphomonoester.</text>
        <dbReference type="EC" id="3.1.26.4"/>
    </reaction>
</comment>
<evidence type="ECO:0000256" key="3">
    <source>
        <dbReference type="ARBA" id="ARBA00012180"/>
    </source>
</evidence>
<dbReference type="CDD" id="cd09276">
    <property type="entry name" value="Rnase_HI_RT_non_LTR"/>
    <property type="match status" value="1"/>
</dbReference>
<dbReference type="PANTHER" id="PTHR10642:SF26">
    <property type="entry name" value="RIBONUCLEASE H1"/>
    <property type="match status" value="1"/>
</dbReference>
<dbReference type="InterPro" id="IPR036397">
    <property type="entry name" value="RNaseH_sf"/>
</dbReference>
<gene>
    <name evidence="9" type="ORF">AVEN_109506_1</name>
</gene>
<comment type="similarity">
    <text evidence="2">Belongs to the RNase H family.</text>
</comment>
<dbReference type="GO" id="GO:0003676">
    <property type="term" value="F:nucleic acid binding"/>
    <property type="evidence" value="ECO:0007669"/>
    <property type="project" value="InterPro"/>
</dbReference>
<evidence type="ECO:0000256" key="6">
    <source>
        <dbReference type="ARBA" id="ARBA00022759"/>
    </source>
</evidence>
<evidence type="ECO:0000313" key="10">
    <source>
        <dbReference type="Proteomes" id="UP000499080"/>
    </source>
</evidence>
<keyword evidence="5" id="KW-0479">Metal-binding</keyword>
<keyword evidence="10" id="KW-1185">Reference proteome</keyword>
<name>A0A4Y2G1I0_ARAVE</name>
<dbReference type="Pfam" id="PF00075">
    <property type="entry name" value="RNase_H"/>
    <property type="match status" value="1"/>
</dbReference>
<dbReference type="PANTHER" id="PTHR10642">
    <property type="entry name" value="RIBONUCLEASE H1"/>
    <property type="match status" value="1"/>
</dbReference>
<dbReference type="SUPFAM" id="SSF53098">
    <property type="entry name" value="Ribonuclease H-like"/>
    <property type="match status" value="1"/>
</dbReference>
<dbReference type="OrthoDB" id="411823at2759"/>
<comment type="caution">
    <text evidence="9">The sequence shown here is derived from an EMBL/GenBank/DDBJ whole genome shotgun (WGS) entry which is preliminary data.</text>
</comment>
<keyword evidence="7" id="KW-0378">Hydrolase</keyword>
<sequence length="282" mass="31846">MHFLQRCELARCCEKSYLDGEVSYVRESGLQLTKDHKSRIIKTDWDLDEELSKMRYLTVIEKALLYGAGVWGGALTCEQIERLHTIQRVFLIKLLGPYRTTATQELNVLSSIPPLHITEELIDKVQDSHFEVYTDGSKIDGGVGLSVCILDGEIQQKFQPQNTVFQAERADLGEAVDWAIENKKKINIYTDSRSSIEALKSYGSRSKIVISIKNKFCSAEGLVGLVWVKTHVGIPGNELADHFAKLASVEGEGMDIPYPYSFVKFALKKKLLEDWKIYYGAC</sequence>
<evidence type="ECO:0000256" key="1">
    <source>
        <dbReference type="ARBA" id="ARBA00000077"/>
    </source>
</evidence>
<dbReference type="Gene3D" id="3.30.420.10">
    <property type="entry name" value="Ribonuclease H-like superfamily/Ribonuclease H"/>
    <property type="match status" value="1"/>
</dbReference>
<reference evidence="9 10" key="1">
    <citation type="journal article" date="2019" name="Sci. Rep.">
        <title>Orb-weaving spider Araneus ventricosus genome elucidates the spidroin gene catalogue.</title>
        <authorList>
            <person name="Kono N."/>
            <person name="Nakamura H."/>
            <person name="Ohtoshi R."/>
            <person name="Moran D.A.P."/>
            <person name="Shinohara A."/>
            <person name="Yoshida Y."/>
            <person name="Fujiwara M."/>
            <person name="Mori M."/>
            <person name="Tomita M."/>
            <person name="Arakawa K."/>
        </authorList>
    </citation>
    <scope>NUCLEOTIDE SEQUENCE [LARGE SCALE GENOMIC DNA]</scope>
</reference>
<dbReference type="GO" id="GO:0004523">
    <property type="term" value="F:RNA-DNA hybrid ribonuclease activity"/>
    <property type="evidence" value="ECO:0007669"/>
    <property type="project" value="UniProtKB-EC"/>
</dbReference>
<dbReference type="EMBL" id="BGPR01001140">
    <property type="protein sequence ID" value="GBM46508.1"/>
    <property type="molecule type" value="Genomic_DNA"/>
</dbReference>